<dbReference type="Pfam" id="PF12796">
    <property type="entry name" value="Ank_2"/>
    <property type="match status" value="1"/>
</dbReference>
<dbReference type="SUPFAM" id="SSF48403">
    <property type="entry name" value="Ankyrin repeat"/>
    <property type="match status" value="1"/>
</dbReference>
<accession>A0A1Q9D1V8</accession>
<evidence type="ECO:0000256" key="1">
    <source>
        <dbReference type="ARBA" id="ARBA00022737"/>
    </source>
</evidence>
<feature type="region of interest" description="Disordered" evidence="3">
    <location>
        <begin position="758"/>
        <end position="873"/>
    </location>
</feature>
<dbReference type="GO" id="GO:0016740">
    <property type="term" value="F:transferase activity"/>
    <property type="evidence" value="ECO:0007669"/>
    <property type="project" value="UniProtKB-KW"/>
</dbReference>
<feature type="compositionally biased region" description="Basic and acidic residues" evidence="3">
    <location>
        <begin position="850"/>
        <end position="867"/>
    </location>
</feature>
<evidence type="ECO:0000313" key="4">
    <source>
        <dbReference type="EMBL" id="OLP89161.1"/>
    </source>
</evidence>
<evidence type="ECO:0000313" key="5">
    <source>
        <dbReference type="Proteomes" id="UP000186817"/>
    </source>
</evidence>
<dbReference type="OrthoDB" id="539213at2759"/>
<feature type="region of interest" description="Disordered" evidence="3">
    <location>
        <begin position="550"/>
        <end position="615"/>
    </location>
</feature>
<sequence length="888" mass="97066">MGGAGAKAVSCGRSCETTCVEHIGVDVYAVTQCAGHPDGDLAGTEAMNVHKLLVAAKEGRQEEIAELLAEGLPIDRRRPFFMKREKENIGPSEAVQDARQPGMTALMYAAQSGYPSCCARLLVGKANVNAEDEDGTRPLHFAASSGRIDLCRLLIEYNADVHAVTDDGKAAVDFVPDDAIPTAKHYHMWRTVLQQSPTEKVDADKAPTPPTQTDGSGDAKSEANSWLHEQEFQHDEAAWIQPDHQTADAETGGGTAELEPKDQMLARLLALEAEVSRLREGAAPTASASPLSPEPSAESPRRPEERGGGVTERGEALLNSLAMSLLSSGSSLFASMSDGPTSPVWRQGTGAALSQQCFSGMRCILPGPLRPFSGVRQARMMAVVASQPPPEESGARCPAWLPLEWGEGVMMQRLLEAANILRDGGTPKRAREAFQEAYTIHMRQNDEMHLAFSAALPLFFESLRTEEKGGYGASCGRGQLTFRKDHSHLDIPACIKLLEGLQSLSRFGDSPPALPPEGCPRWEYVRELCSQAALSLDVARLVYLERRRRSQIPEPQSSPLSDQVPEAVPTQEEIPRPASEKEKGGVSTQLVLDDGQEATSATDSHGSFSGISRESAPNTMSIEECARLRQVALVRAGHFLSALQDPMDQLRAEYVSSMDQQMAGRESELLFPSFGKFVEEQLLPLYVRDISISTLGEVMMYYCAIEVDAKDEHRARQLLGISSQSGLKRKLSVASSAPVTPISQKEPTLQDLIQASEASMKKQKMRSEMTTSVVEKRRHGMPAQADYLAPSSVARPFSERRPTDNSGSQQERKKCIPEQRTPEKKLKSSTSVSTALWKSPAPMMQTPPRRPTEEKSPVTWERRRAADHVQPSPRHLMTADWTVFPFSP</sequence>
<dbReference type="Proteomes" id="UP000186817">
    <property type="component" value="Unassembled WGS sequence"/>
</dbReference>
<feature type="compositionally biased region" description="Basic and acidic residues" evidence="3">
    <location>
        <begin position="573"/>
        <end position="584"/>
    </location>
</feature>
<feature type="compositionally biased region" description="Basic and acidic residues" evidence="3">
    <location>
        <begin position="810"/>
        <end position="826"/>
    </location>
</feature>
<organism evidence="4 5">
    <name type="scientific">Symbiodinium microadriaticum</name>
    <name type="common">Dinoflagellate</name>
    <name type="synonym">Zooxanthella microadriatica</name>
    <dbReference type="NCBI Taxonomy" id="2951"/>
    <lineage>
        <taxon>Eukaryota</taxon>
        <taxon>Sar</taxon>
        <taxon>Alveolata</taxon>
        <taxon>Dinophyceae</taxon>
        <taxon>Suessiales</taxon>
        <taxon>Symbiodiniaceae</taxon>
        <taxon>Symbiodinium</taxon>
    </lineage>
</organism>
<dbReference type="PROSITE" id="PS50088">
    <property type="entry name" value="ANK_REPEAT"/>
    <property type="match status" value="2"/>
</dbReference>
<feature type="region of interest" description="Disordered" evidence="3">
    <location>
        <begin position="279"/>
        <end position="311"/>
    </location>
</feature>
<keyword evidence="2" id="KW-0040">ANK repeat</keyword>
<keyword evidence="1" id="KW-0677">Repeat</keyword>
<feature type="compositionally biased region" description="Basic and acidic residues" evidence="3">
    <location>
        <begin position="299"/>
        <end position="311"/>
    </location>
</feature>
<evidence type="ECO:0000256" key="2">
    <source>
        <dbReference type="ARBA" id="ARBA00023043"/>
    </source>
</evidence>
<feature type="region of interest" description="Disordered" evidence="3">
    <location>
        <begin position="197"/>
        <end position="223"/>
    </location>
</feature>
<evidence type="ECO:0000256" key="3">
    <source>
        <dbReference type="SAM" id="MobiDB-lite"/>
    </source>
</evidence>
<dbReference type="AlphaFoldDB" id="A0A1Q9D1V8"/>
<comment type="caution">
    <text evidence="4">The sequence shown here is derived from an EMBL/GenBank/DDBJ whole genome shotgun (WGS) entry which is preliminary data.</text>
</comment>
<dbReference type="PROSITE" id="PS50297">
    <property type="entry name" value="ANK_REP_REGION"/>
    <property type="match status" value="1"/>
</dbReference>
<keyword evidence="4" id="KW-0808">Transferase</keyword>
<reference evidence="4 5" key="1">
    <citation type="submission" date="2016-02" db="EMBL/GenBank/DDBJ databases">
        <title>Genome analysis of coral dinoflagellate symbionts highlights evolutionary adaptations to a symbiotic lifestyle.</title>
        <authorList>
            <person name="Aranda M."/>
            <person name="Li Y."/>
            <person name="Liew Y.J."/>
            <person name="Baumgarten S."/>
            <person name="Simakov O."/>
            <person name="Wilson M."/>
            <person name="Piel J."/>
            <person name="Ashoor H."/>
            <person name="Bougouffa S."/>
            <person name="Bajic V.B."/>
            <person name="Ryu T."/>
            <person name="Ravasi T."/>
            <person name="Bayer T."/>
            <person name="Micklem G."/>
            <person name="Kim H."/>
            <person name="Bhak J."/>
            <person name="Lajeunesse T.C."/>
            <person name="Voolstra C.R."/>
        </authorList>
    </citation>
    <scope>NUCLEOTIDE SEQUENCE [LARGE SCALE GENOMIC DNA]</scope>
    <source>
        <strain evidence="4 5">CCMP2467</strain>
    </source>
</reference>
<dbReference type="InterPro" id="IPR002110">
    <property type="entry name" value="Ankyrin_rpt"/>
</dbReference>
<dbReference type="EMBL" id="LSRX01000775">
    <property type="protein sequence ID" value="OLP89161.1"/>
    <property type="molecule type" value="Genomic_DNA"/>
</dbReference>
<dbReference type="PANTHER" id="PTHR24171">
    <property type="entry name" value="ANKYRIN REPEAT DOMAIN-CONTAINING PROTEIN 39-RELATED"/>
    <property type="match status" value="1"/>
</dbReference>
<gene>
    <name evidence="4" type="primary">akr1</name>
    <name evidence="4" type="ORF">AK812_SmicGene29404</name>
</gene>
<name>A0A1Q9D1V8_SYMMI</name>
<keyword evidence="5" id="KW-1185">Reference proteome</keyword>
<feature type="compositionally biased region" description="Low complexity" evidence="3">
    <location>
        <begin position="281"/>
        <end position="298"/>
    </location>
</feature>
<protein>
    <submittedName>
        <fullName evidence="4">Palmitoyltransferase akr1</fullName>
    </submittedName>
</protein>
<dbReference type="SMART" id="SM00248">
    <property type="entry name" value="ANK"/>
    <property type="match status" value="2"/>
</dbReference>
<proteinExistence type="predicted"/>
<feature type="compositionally biased region" description="Polar residues" evidence="3">
    <location>
        <begin position="597"/>
        <end position="615"/>
    </location>
</feature>
<dbReference type="Gene3D" id="1.25.40.20">
    <property type="entry name" value="Ankyrin repeat-containing domain"/>
    <property type="match status" value="1"/>
</dbReference>
<dbReference type="InterPro" id="IPR036770">
    <property type="entry name" value="Ankyrin_rpt-contain_sf"/>
</dbReference>